<dbReference type="Gene3D" id="1.10.1200.10">
    <property type="entry name" value="ACP-like"/>
    <property type="match status" value="1"/>
</dbReference>
<comment type="caution">
    <text evidence="2">The sequence shown here is derived from an EMBL/GenBank/DDBJ whole genome shotgun (WGS) entry which is preliminary data.</text>
</comment>
<gene>
    <name evidence="2" type="ORF">ABUE31_02630</name>
</gene>
<organism evidence="2 3">
    <name type="scientific">Mesorhizobium marinum</name>
    <dbReference type="NCBI Taxonomy" id="3228790"/>
    <lineage>
        <taxon>Bacteria</taxon>
        <taxon>Pseudomonadati</taxon>
        <taxon>Pseudomonadota</taxon>
        <taxon>Alphaproteobacteria</taxon>
        <taxon>Hyphomicrobiales</taxon>
        <taxon>Phyllobacteriaceae</taxon>
        <taxon>Mesorhizobium</taxon>
    </lineage>
</organism>
<dbReference type="InterPro" id="IPR009081">
    <property type="entry name" value="PP-bd_ACP"/>
</dbReference>
<evidence type="ECO:0000313" key="2">
    <source>
        <dbReference type="EMBL" id="MEW9804881.1"/>
    </source>
</evidence>
<keyword evidence="3" id="KW-1185">Reference proteome</keyword>
<accession>A0ABV3QV08</accession>
<dbReference type="Proteomes" id="UP001556196">
    <property type="component" value="Unassembled WGS sequence"/>
</dbReference>
<dbReference type="RefSeq" id="WP_367721939.1">
    <property type="nucleotide sequence ID" value="NZ_JBFOCI010000001.1"/>
</dbReference>
<proteinExistence type="predicted"/>
<dbReference type="PROSITE" id="PS50075">
    <property type="entry name" value="CARRIER"/>
    <property type="match status" value="1"/>
</dbReference>
<dbReference type="SUPFAM" id="SSF47336">
    <property type="entry name" value="ACP-like"/>
    <property type="match status" value="1"/>
</dbReference>
<dbReference type="EMBL" id="JBFOCI010000001">
    <property type="protein sequence ID" value="MEW9804881.1"/>
    <property type="molecule type" value="Genomic_DNA"/>
</dbReference>
<sequence length="86" mass="9600">MTDETTLECVRLFRRTTGLDNTPRVSMTAEDMLAAPIDTFEIDSLDTMEFIMAVEDRFSIELNEEAVNRCRTLGELAALVAAVRGV</sequence>
<protein>
    <submittedName>
        <fullName evidence="2">Acyl carrier protein</fullName>
    </submittedName>
</protein>
<name>A0ABV3QV08_9HYPH</name>
<feature type="domain" description="Carrier" evidence="1">
    <location>
        <begin position="3"/>
        <end position="84"/>
    </location>
</feature>
<evidence type="ECO:0000259" key="1">
    <source>
        <dbReference type="PROSITE" id="PS50075"/>
    </source>
</evidence>
<reference evidence="2 3" key="1">
    <citation type="submission" date="2024-06" db="EMBL/GenBank/DDBJ databases">
        <authorList>
            <person name="Tuo L."/>
        </authorList>
    </citation>
    <scope>NUCLEOTIDE SEQUENCE [LARGE SCALE GENOMIC DNA]</scope>
    <source>
        <strain evidence="2 3">ZMM04-5</strain>
    </source>
</reference>
<dbReference type="InterPro" id="IPR036736">
    <property type="entry name" value="ACP-like_sf"/>
</dbReference>
<dbReference type="Pfam" id="PF00550">
    <property type="entry name" value="PP-binding"/>
    <property type="match status" value="1"/>
</dbReference>
<evidence type="ECO:0000313" key="3">
    <source>
        <dbReference type="Proteomes" id="UP001556196"/>
    </source>
</evidence>